<evidence type="ECO:0000313" key="13">
    <source>
        <dbReference type="Proteomes" id="UP000838878"/>
    </source>
</evidence>
<dbReference type="HAMAP" id="MF_03100">
    <property type="entry name" value="Endonuc_su_Slx1"/>
    <property type="match status" value="1"/>
</dbReference>
<dbReference type="GO" id="GO:0017108">
    <property type="term" value="F:5'-flap endonuclease activity"/>
    <property type="evidence" value="ECO:0007669"/>
    <property type="project" value="InterPro"/>
</dbReference>
<dbReference type="InterPro" id="IPR027520">
    <property type="entry name" value="Slx1"/>
</dbReference>
<reference evidence="12" key="1">
    <citation type="submission" date="2021-12" db="EMBL/GenBank/DDBJ databases">
        <authorList>
            <person name="Martin H S."/>
        </authorList>
    </citation>
    <scope>NUCLEOTIDE SEQUENCE</scope>
</reference>
<dbReference type="InterPro" id="IPR035901">
    <property type="entry name" value="GIY-YIG_endonuc_sf"/>
</dbReference>
<dbReference type="PANTHER" id="PTHR20208:SF10">
    <property type="entry name" value="STRUCTURE-SPECIFIC ENDONUCLEASE SUBUNIT SLX1"/>
    <property type="match status" value="1"/>
</dbReference>
<evidence type="ECO:0000256" key="10">
    <source>
        <dbReference type="ARBA" id="ARBA00023242"/>
    </source>
</evidence>
<evidence type="ECO:0000256" key="2">
    <source>
        <dbReference type="ARBA" id="ARBA00022723"/>
    </source>
</evidence>
<name>A0A8J9VLK2_9NEOP</name>
<accession>A0A8J9VLK2</accession>
<keyword evidence="7" id="KW-0862">Zinc</keyword>
<dbReference type="GO" id="GO:0000724">
    <property type="term" value="P:double-strand break repair via homologous recombination"/>
    <property type="evidence" value="ECO:0007669"/>
    <property type="project" value="TreeGrafter"/>
</dbReference>
<dbReference type="Gene3D" id="3.40.1440.10">
    <property type="entry name" value="GIY-YIG endonuclease"/>
    <property type="match status" value="1"/>
</dbReference>
<keyword evidence="10" id="KW-0539">Nucleus</keyword>
<evidence type="ECO:0000256" key="3">
    <source>
        <dbReference type="ARBA" id="ARBA00022759"/>
    </source>
</evidence>
<sequence>MAEPEIVEDFYGVYLLYSINPKYKGRTYIGYTRDPNRRIMQHNRGTWAGGAHRTSNRGPWKMVMITHGFPNNISALRFEWAWQNPNKTTRLQHLDLKKIARKESDFQFKLRVFTEMLKVGPWCRLPLVIRWLESDFIEEFLADRKPPSHMIICQGPVKSRNLKLKNIIEPIPTIECLLCSGYLKDNEKLTCISPKCDLVAHISCLADKLLPAGEYIPIEGHCPFCNIKLKWGDLIRKMKGCNAMTYDSGKSDELKNDKLCNDESDDDVVCTQYKSFVDTPSWFLDCNEDL</sequence>
<dbReference type="InterPro" id="IPR000305">
    <property type="entry name" value="GIY-YIG_endonuc"/>
</dbReference>
<evidence type="ECO:0000256" key="7">
    <source>
        <dbReference type="ARBA" id="ARBA00022833"/>
    </source>
</evidence>
<evidence type="ECO:0000256" key="1">
    <source>
        <dbReference type="ARBA" id="ARBA00022722"/>
    </source>
</evidence>
<dbReference type="AlphaFoldDB" id="A0A8J9VLK2"/>
<dbReference type="Pfam" id="PF01541">
    <property type="entry name" value="GIY-YIG"/>
    <property type="match status" value="1"/>
</dbReference>
<dbReference type="SUPFAM" id="SSF82771">
    <property type="entry name" value="GIY-YIG endonuclease"/>
    <property type="match status" value="1"/>
</dbReference>
<dbReference type="FunFam" id="3.40.1440.10:FF:000008">
    <property type="entry name" value="Structure-specific endonuclease subunit SLX1 homolog"/>
    <property type="match status" value="1"/>
</dbReference>
<dbReference type="PROSITE" id="PS50164">
    <property type="entry name" value="GIY_YIG"/>
    <property type="match status" value="1"/>
</dbReference>
<dbReference type="InterPro" id="IPR013083">
    <property type="entry name" value="Znf_RING/FYVE/PHD"/>
</dbReference>
<feature type="domain" description="GIY-YIG" evidence="11">
    <location>
        <begin position="9"/>
        <end position="92"/>
    </location>
</feature>
<dbReference type="GO" id="GO:0008821">
    <property type="term" value="F:crossover junction DNA endonuclease activity"/>
    <property type="evidence" value="ECO:0007669"/>
    <property type="project" value="TreeGrafter"/>
</dbReference>
<proteinExistence type="inferred from homology"/>
<dbReference type="GO" id="GO:0008270">
    <property type="term" value="F:zinc ion binding"/>
    <property type="evidence" value="ECO:0007669"/>
    <property type="project" value="UniProtKB-KW"/>
</dbReference>
<keyword evidence="13" id="KW-1185">Reference proteome</keyword>
<keyword evidence="4" id="KW-0227">DNA damage</keyword>
<evidence type="ECO:0000256" key="4">
    <source>
        <dbReference type="ARBA" id="ARBA00022763"/>
    </source>
</evidence>
<keyword evidence="3" id="KW-0255">Endonuclease</keyword>
<keyword evidence="6" id="KW-0378">Hydrolase</keyword>
<dbReference type="SMART" id="SM00465">
    <property type="entry name" value="GIYc"/>
    <property type="match status" value="1"/>
</dbReference>
<dbReference type="GO" id="GO:0033557">
    <property type="term" value="C:Slx1-Slx4 complex"/>
    <property type="evidence" value="ECO:0007669"/>
    <property type="project" value="InterPro"/>
</dbReference>
<protein>
    <recommendedName>
        <fullName evidence="11">GIY-YIG domain-containing protein</fullName>
    </recommendedName>
</protein>
<evidence type="ECO:0000313" key="12">
    <source>
        <dbReference type="EMBL" id="CAH0713577.1"/>
    </source>
</evidence>
<dbReference type="EMBL" id="OV170221">
    <property type="protein sequence ID" value="CAH0713577.1"/>
    <property type="molecule type" value="Genomic_DNA"/>
</dbReference>
<gene>
    <name evidence="12" type="ORF">BINO364_LOCUS727</name>
</gene>
<feature type="non-terminal residue" evidence="12">
    <location>
        <position position="290"/>
    </location>
</feature>
<evidence type="ECO:0000256" key="6">
    <source>
        <dbReference type="ARBA" id="ARBA00022801"/>
    </source>
</evidence>
<dbReference type="InterPro" id="IPR050381">
    <property type="entry name" value="SLX1_endonuclease"/>
</dbReference>
<dbReference type="Pfam" id="PF21202">
    <property type="entry name" value="SLX1_C"/>
    <property type="match status" value="1"/>
</dbReference>
<dbReference type="OrthoDB" id="24645at2759"/>
<organism evidence="12 13">
    <name type="scientific">Brenthis ino</name>
    <name type="common">lesser marbled fritillary</name>
    <dbReference type="NCBI Taxonomy" id="405034"/>
    <lineage>
        <taxon>Eukaryota</taxon>
        <taxon>Metazoa</taxon>
        <taxon>Ecdysozoa</taxon>
        <taxon>Arthropoda</taxon>
        <taxon>Hexapoda</taxon>
        <taxon>Insecta</taxon>
        <taxon>Pterygota</taxon>
        <taxon>Neoptera</taxon>
        <taxon>Endopterygota</taxon>
        <taxon>Lepidoptera</taxon>
        <taxon>Glossata</taxon>
        <taxon>Ditrysia</taxon>
        <taxon>Papilionoidea</taxon>
        <taxon>Nymphalidae</taxon>
        <taxon>Heliconiinae</taxon>
        <taxon>Argynnini</taxon>
        <taxon>Brenthis</taxon>
    </lineage>
</organism>
<keyword evidence="5" id="KW-0863">Zinc-finger</keyword>
<dbReference type="CDD" id="cd10455">
    <property type="entry name" value="GIY-YIG_SLX1"/>
    <property type="match status" value="1"/>
</dbReference>
<keyword evidence="8" id="KW-0233">DNA recombination</keyword>
<evidence type="ECO:0000256" key="5">
    <source>
        <dbReference type="ARBA" id="ARBA00022771"/>
    </source>
</evidence>
<evidence type="ECO:0000256" key="9">
    <source>
        <dbReference type="ARBA" id="ARBA00023204"/>
    </source>
</evidence>
<keyword evidence="2" id="KW-0479">Metal-binding</keyword>
<keyword evidence="9" id="KW-0234">DNA repair</keyword>
<keyword evidence="1" id="KW-0540">Nuclease</keyword>
<evidence type="ECO:0000256" key="8">
    <source>
        <dbReference type="ARBA" id="ARBA00023172"/>
    </source>
</evidence>
<dbReference type="PANTHER" id="PTHR20208">
    <property type="entry name" value="STRUCTURE-SPECIFIC ENDONUCLEASE SUBUNIT SLX1"/>
    <property type="match status" value="1"/>
</dbReference>
<dbReference type="Gene3D" id="3.30.40.10">
    <property type="entry name" value="Zinc/RING finger domain, C3HC4 (zinc finger)"/>
    <property type="match status" value="1"/>
</dbReference>
<dbReference type="Proteomes" id="UP000838878">
    <property type="component" value="Chromosome 1"/>
</dbReference>
<dbReference type="InterPro" id="IPR048749">
    <property type="entry name" value="SLX1_C"/>
</dbReference>
<evidence type="ECO:0000259" key="11">
    <source>
        <dbReference type="PROSITE" id="PS50164"/>
    </source>
</evidence>